<proteinExistence type="predicted"/>
<evidence type="ECO:0000256" key="1">
    <source>
        <dbReference type="SAM" id="MobiDB-lite"/>
    </source>
</evidence>
<name>A0A2N9HL84_FAGSY</name>
<accession>A0A2N9HL84</accession>
<gene>
    <name evidence="2" type="ORF">FSB_LOCUS40326</name>
</gene>
<dbReference type="AlphaFoldDB" id="A0A2N9HL84"/>
<organism evidence="2">
    <name type="scientific">Fagus sylvatica</name>
    <name type="common">Beechnut</name>
    <dbReference type="NCBI Taxonomy" id="28930"/>
    <lineage>
        <taxon>Eukaryota</taxon>
        <taxon>Viridiplantae</taxon>
        <taxon>Streptophyta</taxon>
        <taxon>Embryophyta</taxon>
        <taxon>Tracheophyta</taxon>
        <taxon>Spermatophyta</taxon>
        <taxon>Magnoliopsida</taxon>
        <taxon>eudicotyledons</taxon>
        <taxon>Gunneridae</taxon>
        <taxon>Pentapetalae</taxon>
        <taxon>rosids</taxon>
        <taxon>fabids</taxon>
        <taxon>Fagales</taxon>
        <taxon>Fagaceae</taxon>
        <taxon>Fagus</taxon>
    </lineage>
</organism>
<reference evidence="2" key="1">
    <citation type="submission" date="2018-02" db="EMBL/GenBank/DDBJ databases">
        <authorList>
            <person name="Cohen D.B."/>
            <person name="Kent A.D."/>
        </authorList>
    </citation>
    <scope>NUCLEOTIDE SEQUENCE</scope>
</reference>
<feature type="compositionally biased region" description="Low complexity" evidence="1">
    <location>
        <begin position="40"/>
        <end position="57"/>
    </location>
</feature>
<feature type="region of interest" description="Disordered" evidence="1">
    <location>
        <begin position="36"/>
        <end position="57"/>
    </location>
</feature>
<protein>
    <submittedName>
        <fullName evidence="2">Uncharacterized protein</fullName>
    </submittedName>
</protein>
<dbReference type="EMBL" id="OIVN01003613">
    <property type="protein sequence ID" value="SPD12444.1"/>
    <property type="molecule type" value="Genomic_DNA"/>
</dbReference>
<sequence>MRESEINTSCAGAIYRWWLPSLYALVRALARGPVVDRRPGTGSSHAGSSTTSLLLKA</sequence>
<evidence type="ECO:0000313" key="2">
    <source>
        <dbReference type="EMBL" id="SPD12444.1"/>
    </source>
</evidence>